<evidence type="ECO:0000313" key="8">
    <source>
        <dbReference type="Proteomes" id="UP000284557"/>
    </source>
</evidence>
<keyword evidence="4" id="KW-0521">NADP</keyword>
<dbReference type="PRINTS" id="PR00411">
    <property type="entry name" value="PNDRDTASEI"/>
</dbReference>
<dbReference type="EMBL" id="QXBN01000007">
    <property type="protein sequence ID" value="RIT39934.1"/>
    <property type="molecule type" value="Genomic_DNA"/>
</dbReference>
<dbReference type="Pfam" id="PF01593">
    <property type="entry name" value="Amino_oxidase"/>
    <property type="match status" value="1"/>
</dbReference>
<keyword evidence="2" id="KW-0732">Signal</keyword>
<keyword evidence="5" id="KW-0520">NAD</keyword>
<comment type="caution">
    <text evidence="7">The sequence shown here is derived from an EMBL/GenBank/DDBJ whole genome shotgun (WGS) entry which is preliminary data.</text>
</comment>
<accession>A0ABD7HQ88</accession>
<evidence type="ECO:0000256" key="2">
    <source>
        <dbReference type="ARBA" id="ARBA00022729"/>
    </source>
</evidence>
<dbReference type="Gene3D" id="3.50.50.60">
    <property type="entry name" value="FAD/NAD(P)-binding domain"/>
    <property type="match status" value="2"/>
</dbReference>
<name>A0ABD7HQ88_9MYCO</name>
<dbReference type="SUPFAM" id="SSF51905">
    <property type="entry name" value="FAD/NAD(P)-binding domain"/>
    <property type="match status" value="1"/>
</dbReference>
<dbReference type="RefSeq" id="WP_100463922.1">
    <property type="nucleotide sequence ID" value="NZ_CP029076.1"/>
</dbReference>
<dbReference type="InterPro" id="IPR002937">
    <property type="entry name" value="Amino_oxidase"/>
</dbReference>
<evidence type="ECO:0000256" key="1">
    <source>
        <dbReference type="ARBA" id="ARBA00022630"/>
    </source>
</evidence>
<feature type="domain" description="Amine oxidase" evidence="6">
    <location>
        <begin position="25"/>
        <end position="519"/>
    </location>
</feature>
<protein>
    <submittedName>
        <fullName evidence="7">NAD(P)/FAD-dependent oxidoreductase</fullName>
    </submittedName>
</protein>
<keyword evidence="1" id="KW-0285">Flavoprotein</keyword>
<dbReference type="Proteomes" id="UP000284557">
    <property type="component" value="Unassembled WGS sequence"/>
</dbReference>
<evidence type="ECO:0000313" key="7">
    <source>
        <dbReference type="EMBL" id="RIT39934.1"/>
    </source>
</evidence>
<dbReference type="InterPro" id="IPR036188">
    <property type="entry name" value="FAD/NAD-bd_sf"/>
</dbReference>
<sequence length="530" mass="57622">MAAGESYKRSDVTDSWDTIVIGSGIGGMAAAALLARTGQRVLVLEKHSTAGGATQTFRRAGYEWDAGLHYIGQVHRPTSTLRRIFDYISDGKLQWAPMADVYNRIVIGDREYEYPSGEAAFREQMVTYFPDESVAIDRYLDLVRQANRSARAYFAHRALPGDVADQAYGDLCEPFRSFSDRTVSEVLSELTDSETLKTVLAGHCGDYSLAPGRASFAVHAMLIRHYIDGASFPVGGSARLAQTAADVIRSANGAVLVAAEVASVALDDDGRAVGVVMHDGRRLWSKAVISDAGALNTLTQLVPPEATDTELIESLRSVGPSQPWVVLNIGIRQSDAELNLGKSNIWIHRGDDIDAAILDYEADPENRPMPLYFLTFPSAKDPSWPDRHPGRATIDIAGMTAWKLFEKFAETAWMDRGEDYAKLKHTLTEELVEQLLRFCPQLRGKLDHVEVATPLSFNHFLNREHGDFMSLAASPERFAVKKLSAHTGVPNLYLAGQDVAAAGVVGAVQGGVVAASAVLGRNVMSDIATA</sequence>
<dbReference type="PANTHER" id="PTHR46091">
    <property type="entry name" value="BLR7054 PROTEIN"/>
    <property type="match status" value="1"/>
</dbReference>
<dbReference type="AlphaFoldDB" id="A0ABD7HQ88"/>
<evidence type="ECO:0000256" key="4">
    <source>
        <dbReference type="ARBA" id="ARBA00022857"/>
    </source>
</evidence>
<proteinExistence type="predicted"/>
<evidence type="ECO:0000256" key="3">
    <source>
        <dbReference type="ARBA" id="ARBA00022827"/>
    </source>
</evidence>
<evidence type="ECO:0000256" key="5">
    <source>
        <dbReference type="ARBA" id="ARBA00023027"/>
    </source>
</evidence>
<dbReference type="PANTHER" id="PTHR46091:SF3">
    <property type="entry name" value="AMINE OXIDASE DOMAIN-CONTAINING PROTEIN"/>
    <property type="match status" value="1"/>
</dbReference>
<keyword evidence="3" id="KW-0274">FAD</keyword>
<dbReference type="InterPro" id="IPR052206">
    <property type="entry name" value="Retinol_saturase"/>
</dbReference>
<evidence type="ECO:0000259" key="6">
    <source>
        <dbReference type="Pfam" id="PF01593"/>
    </source>
</evidence>
<reference evidence="7 8" key="1">
    <citation type="submission" date="2018-08" db="EMBL/GenBank/DDBJ databases">
        <title>Linezolid Resistance in Mycobacterium abscessus: MIC Distribution and Comprehensive Investigation of Resistance Mechanisms.</title>
        <authorList>
            <person name="Ye M."/>
            <person name="Xu L."/>
            <person name="Zou Y."/>
            <person name="Li B."/>
            <person name="Guo Q."/>
            <person name="Zhang Y."/>
            <person name="Zhan M."/>
            <person name="Xu B."/>
            <person name="Yu F."/>
            <person name="Zhang Z."/>
            <person name="Chu H."/>
        </authorList>
    </citation>
    <scope>NUCLEOTIDE SEQUENCE [LARGE SCALE GENOMIC DNA]</scope>
    <source>
        <strain evidence="7 8">G143</strain>
    </source>
</reference>
<gene>
    <name evidence="7" type="ORF">D2E76_11005</name>
</gene>
<organism evidence="7 8">
    <name type="scientific">Mycobacteroides abscessus</name>
    <dbReference type="NCBI Taxonomy" id="36809"/>
    <lineage>
        <taxon>Bacteria</taxon>
        <taxon>Bacillati</taxon>
        <taxon>Actinomycetota</taxon>
        <taxon>Actinomycetes</taxon>
        <taxon>Mycobacteriales</taxon>
        <taxon>Mycobacteriaceae</taxon>
        <taxon>Mycobacteroides</taxon>
    </lineage>
</organism>